<organism evidence="4 5">
    <name type="scientific">Flavobacterium zepuense</name>
    <dbReference type="NCBI Taxonomy" id="2593302"/>
    <lineage>
        <taxon>Bacteria</taxon>
        <taxon>Pseudomonadati</taxon>
        <taxon>Bacteroidota</taxon>
        <taxon>Flavobacteriia</taxon>
        <taxon>Flavobacteriales</taxon>
        <taxon>Flavobacteriaceae</taxon>
        <taxon>Flavobacterium</taxon>
    </lineage>
</organism>
<dbReference type="InterPro" id="IPR050553">
    <property type="entry name" value="Thioredoxin_ResA/DsbE_sf"/>
</dbReference>
<dbReference type="PROSITE" id="PS51352">
    <property type="entry name" value="THIOREDOXIN_2"/>
    <property type="match status" value="1"/>
</dbReference>
<feature type="chain" id="PRO_5022029706" evidence="2">
    <location>
        <begin position="20"/>
        <end position="503"/>
    </location>
</feature>
<dbReference type="GO" id="GO:0016491">
    <property type="term" value="F:oxidoreductase activity"/>
    <property type="evidence" value="ECO:0007669"/>
    <property type="project" value="InterPro"/>
</dbReference>
<dbReference type="Gene3D" id="3.40.30.10">
    <property type="entry name" value="Glutaredoxin"/>
    <property type="match status" value="1"/>
</dbReference>
<dbReference type="AlphaFoldDB" id="A0A552V883"/>
<comment type="caution">
    <text evidence="4">The sequence shown here is derived from an EMBL/GenBank/DDBJ whole genome shotgun (WGS) entry which is preliminary data.</text>
</comment>
<evidence type="ECO:0000259" key="3">
    <source>
        <dbReference type="PROSITE" id="PS51352"/>
    </source>
</evidence>
<feature type="signal peptide" evidence="2">
    <location>
        <begin position="1"/>
        <end position="19"/>
    </location>
</feature>
<dbReference type="Proteomes" id="UP000320643">
    <property type="component" value="Unassembled WGS sequence"/>
</dbReference>
<dbReference type="InterPro" id="IPR013766">
    <property type="entry name" value="Thioredoxin_domain"/>
</dbReference>
<sequence>MKKTLLTAMFAFACLTASAQTPNDSQSLVDGSNAPDFTAVDINGVSHSLYADYLDQGKSVVIDFSATWCGPCWNYHQTHAMADFYEAYGPNGSDEAGVIFVEGDVANTTLENIYGEQGPIAPSQGNWTIGSPYPIIEDTEALDLGAASKYDVDYFPTMYVICANTKTTLKADQLPAAQLKAKIGTCQTLTGVPNHGQVTLATTTYRICEDGQPTNIAAKLKNFGNNQITAATVVVKENGTVVATKNYTGALNQFATAASATVENVALHAGSAYTVELLDINGSDAFNEELTTVSFTVVAAEESENNIYVQVYTDNYPTEISWELKDSSGTTVFQAGPYAGSANGGGADANTVKDYYLELEGDADCYTIVYKDSYGDGWSLGTEDFKGIKVLDYAGEVIYEQNPGNFGTSLSVNSAFKTDGTMGTSAIASKKLGVYPNPTTGILNFSTTEAVDVTVTDVTGKTVYTAKTVNDGGSVNLSSLQKGMYIVQLKGATTQTTEKIIIQ</sequence>
<dbReference type="PANTHER" id="PTHR42852">
    <property type="entry name" value="THIOL:DISULFIDE INTERCHANGE PROTEIN DSBE"/>
    <property type="match status" value="1"/>
</dbReference>
<dbReference type="InterPro" id="IPR013740">
    <property type="entry name" value="Redoxin"/>
</dbReference>
<evidence type="ECO:0000256" key="1">
    <source>
        <dbReference type="ARBA" id="ARBA00022729"/>
    </source>
</evidence>
<dbReference type="PANTHER" id="PTHR42852:SF13">
    <property type="entry name" value="PROTEIN DIPZ"/>
    <property type="match status" value="1"/>
</dbReference>
<name>A0A552V883_9FLAO</name>
<dbReference type="InterPro" id="IPR036249">
    <property type="entry name" value="Thioredoxin-like_sf"/>
</dbReference>
<dbReference type="NCBIfam" id="TIGR04183">
    <property type="entry name" value="Por_Secre_tail"/>
    <property type="match status" value="1"/>
</dbReference>
<dbReference type="InterPro" id="IPR026444">
    <property type="entry name" value="Secre_tail"/>
</dbReference>
<reference evidence="4 5" key="1">
    <citation type="submission" date="2019-07" db="EMBL/GenBank/DDBJ databases">
        <title>Flavobacterium sp. nov., isolated from glacier ice.</title>
        <authorList>
            <person name="Liu Q."/>
            <person name="Xin Y.-H."/>
        </authorList>
    </citation>
    <scope>NUCLEOTIDE SEQUENCE [LARGE SCALE GENOMIC DNA]</scope>
    <source>
        <strain evidence="4 5">ZT4R6</strain>
    </source>
</reference>
<evidence type="ECO:0000313" key="5">
    <source>
        <dbReference type="Proteomes" id="UP000320643"/>
    </source>
</evidence>
<dbReference type="SUPFAM" id="SSF52833">
    <property type="entry name" value="Thioredoxin-like"/>
    <property type="match status" value="1"/>
</dbReference>
<feature type="domain" description="Thioredoxin" evidence="3">
    <location>
        <begin position="28"/>
        <end position="267"/>
    </location>
</feature>
<evidence type="ECO:0000256" key="2">
    <source>
        <dbReference type="SAM" id="SignalP"/>
    </source>
</evidence>
<gene>
    <name evidence="4" type="ORF">FMM05_04665</name>
</gene>
<dbReference type="RefSeq" id="WP_143372173.1">
    <property type="nucleotide sequence ID" value="NZ_VJVZ01000002.1"/>
</dbReference>
<evidence type="ECO:0000313" key="4">
    <source>
        <dbReference type="EMBL" id="TRW26675.1"/>
    </source>
</evidence>
<dbReference type="EMBL" id="VJVZ01000002">
    <property type="protein sequence ID" value="TRW26675.1"/>
    <property type="molecule type" value="Genomic_DNA"/>
</dbReference>
<dbReference type="OrthoDB" id="6278496at2"/>
<keyword evidence="5" id="KW-1185">Reference proteome</keyword>
<dbReference type="Pfam" id="PF18962">
    <property type="entry name" value="Por_Secre_tail"/>
    <property type="match status" value="1"/>
</dbReference>
<accession>A0A552V883</accession>
<proteinExistence type="predicted"/>
<dbReference type="Pfam" id="PF08534">
    <property type="entry name" value="Redoxin"/>
    <property type="match status" value="1"/>
</dbReference>
<keyword evidence="1 2" id="KW-0732">Signal</keyword>
<protein>
    <submittedName>
        <fullName evidence="4">T9SS type A sorting domain-containing protein</fullName>
    </submittedName>
</protein>